<evidence type="ECO:0000256" key="3">
    <source>
        <dbReference type="ARBA" id="ARBA00022376"/>
    </source>
</evidence>
<dbReference type="InterPro" id="IPR036963">
    <property type="entry name" value="Tat_dom_sf"/>
</dbReference>
<evidence type="ECO:0000256" key="1">
    <source>
        <dbReference type="ARBA" id="ARBA00004307"/>
    </source>
</evidence>
<organism evidence="12 13">
    <name type="scientific">Simian immunodeficiency virus</name>
    <name type="common">SIV</name>
    <dbReference type="NCBI Taxonomy" id="11723"/>
    <lineage>
        <taxon>Viruses</taxon>
        <taxon>Riboviria</taxon>
        <taxon>Pararnavirae</taxon>
        <taxon>Artverviricota</taxon>
        <taxon>Revtraviricetes</taxon>
        <taxon>Ortervirales</taxon>
        <taxon>Retroviridae</taxon>
        <taxon>Orthoretrovirinae</taxon>
        <taxon>Lentivirus</taxon>
        <taxon>Lentivirus simimdef</taxon>
    </lineage>
</organism>
<evidence type="ECO:0000256" key="6">
    <source>
        <dbReference type="ARBA" id="ARBA00022884"/>
    </source>
</evidence>
<comment type="similarity">
    <text evidence="2 10">Belongs to the lentiviruses Tat family.</text>
</comment>
<keyword evidence="4 10" id="KW-1048">Host nucleus</keyword>
<dbReference type="InterPro" id="IPR001831">
    <property type="entry name" value="IV_Tat"/>
</dbReference>
<reference evidence="12 13" key="1">
    <citation type="journal article" date="2000" name="J. Virol.">
        <title>Patterns of genomic sequence diversity among their simian immunodeficiency viruses suggest that L'Hoest monkeys (Cercopithecus lhoesti) are a natural lentivirus reservoir.</title>
        <authorList>
            <person name="Beer B.E."/>
            <person name="Bailes E."/>
            <person name="DaPolito G."/>
            <person name="Campbell B.J."/>
            <person name="Goeken R.M."/>
            <person name="Axthelm M.K."/>
            <person name="Markham P.D."/>
            <person name="Bernard J."/>
            <person name="Zagury D."/>
            <person name="Franchini G."/>
            <person name="Sharp P.M."/>
            <person name="Hirsch V.M."/>
        </authorList>
    </citation>
    <scope>NUCLEOTIDE SEQUENCE [LARGE SCALE GENOMIC DNA]</scope>
    <source>
        <strain evidence="12 13">SIVlhoest524</strain>
    </source>
</reference>
<evidence type="ECO:0000256" key="5">
    <source>
        <dbReference type="ARBA" id="ARBA00022581"/>
    </source>
</evidence>
<evidence type="ECO:0000313" key="13">
    <source>
        <dbReference type="Proteomes" id="UP000259806"/>
    </source>
</evidence>
<dbReference type="Proteomes" id="UP000259806">
    <property type="component" value="Segment"/>
</dbReference>
<protein>
    <recommendedName>
        <fullName evidence="3 10">Protein Tat</fullName>
    </recommendedName>
</protein>
<evidence type="ECO:0000256" key="11">
    <source>
        <dbReference type="SAM" id="MobiDB-lite"/>
    </source>
</evidence>
<sequence>MQQPEQEQHTQQKQHLDQLEEIYKEAITDPLQSCQNKCHCKVCCFHCILCFQQKALGIRYYVHRTRRRVTYILETEQDPRAKNSQTKKERQRKTEKTSTST</sequence>
<organismHost>
    <name type="scientific">Cercopithecidae</name>
    <name type="common">Old World monkeys</name>
    <dbReference type="NCBI Taxonomy" id="9527"/>
</organismHost>
<evidence type="ECO:0000256" key="2">
    <source>
        <dbReference type="ARBA" id="ARBA00009398"/>
    </source>
</evidence>
<proteinExistence type="inferred from homology"/>
<keyword evidence="8 10" id="KW-0010">Activator</keyword>
<keyword evidence="7 10" id="KW-0805">Transcription regulation</keyword>
<evidence type="ECO:0000256" key="9">
    <source>
        <dbReference type="ARBA" id="ARBA00023163"/>
    </source>
</evidence>
<dbReference type="GO" id="GO:0050434">
    <property type="term" value="P:positive regulation of viral transcription"/>
    <property type="evidence" value="ECO:0007669"/>
    <property type="project" value="InterPro"/>
</dbReference>
<dbReference type="GO" id="GO:0044196">
    <property type="term" value="C:host cell nucleolus"/>
    <property type="evidence" value="ECO:0007669"/>
    <property type="project" value="UniProtKB-SubCell"/>
</dbReference>
<keyword evidence="5" id="KW-0945">Host-virus interaction</keyword>
<feature type="region of interest" description="Disordered" evidence="11">
    <location>
        <begin position="74"/>
        <end position="101"/>
    </location>
</feature>
<gene>
    <name evidence="12" type="primary">Tat</name>
</gene>
<dbReference type="Gene3D" id="4.10.20.10">
    <property type="entry name" value="Tat domain"/>
    <property type="match status" value="1"/>
</dbReference>
<evidence type="ECO:0000256" key="8">
    <source>
        <dbReference type="ARBA" id="ARBA00023159"/>
    </source>
</evidence>
<accession>Q9Q083</accession>
<feature type="compositionally biased region" description="Basic and acidic residues" evidence="11">
    <location>
        <begin position="77"/>
        <end position="101"/>
    </location>
</feature>
<evidence type="ECO:0000256" key="10">
    <source>
        <dbReference type="RuleBase" id="RU003311"/>
    </source>
</evidence>
<organismHost>
    <name type="scientific">Pan troglodytes</name>
    <name type="common">Chimpanzee</name>
    <dbReference type="NCBI Taxonomy" id="9598"/>
</organismHost>
<dbReference type="Pfam" id="PF00539">
    <property type="entry name" value="Tat"/>
    <property type="match status" value="1"/>
</dbReference>
<evidence type="ECO:0000256" key="4">
    <source>
        <dbReference type="ARBA" id="ARBA00022562"/>
    </source>
</evidence>
<evidence type="ECO:0000313" key="12">
    <source>
        <dbReference type="EMBL" id="AAF07336.1"/>
    </source>
</evidence>
<comment type="subcellular location">
    <subcellularLocation>
        <location evidence="1 10">Host nucleus</location>
        <location evidence="1 10">Host nucleolus</location>
    </subcellularLocation>
</comment>
<name>Q9Q083_SIV</name>
<keyword evidence="9 10" id="KW-0804">Transcription</keyword>
<evidence type="ECO:0000256" key="7">
    <source>
        <dbReference type="ARBA" id="ARBA00023015"/>
    </source>
</evidence>
<dbReference type="GO" id="GO:0003723">
    <property type="term" value="F:RNA binding"/>
    <property type="evidence" value="ECO:0007669"/>
    <property type="project" value="UniProtKB-KW"/>
</dbReference>
<dbReference type="EMBL" id="AF188116">
    <property type="protein sequence ID" value="AAF07336.1"/>
    <property type="molecule type" value="Genomic_DNA"/>
</dbReference>
<dbReference type="GO" id="GO:0001070">
    <property type="term" value="F:RNA-binding transcription regulator activity"/>
    <property type="evidence" value="ECO:0007669"/>
    <property type="project" value="InterPro"/>
</dbReference>
<keyword evidence="6 10" id="KW-0694">RNA-binding</keyword>